<dbReference type="AlphaFoldDB" id="A0A2S7URD5"/>
<dbReference type="RefSeq" id="WP_146105444.1">
    <property type="nucleotide sequence ID" value="NZ_BMYG01000005.1"/>
</dbReference>
<gene>
    <name evidence="2" type="ORF">BTO11_00585</name>
</gene>
<dbReference type="Gene3D" id="2.130.10.10">
    <property type="entry name" value="YVTN repeat-like/Quinoprotein amine dehydrogenase"/>
    <property type="match status" value="1"/>
</dbReference>
<feature type="chain" id="PRO_5015686228" description="Photosynthesis system II assembly factor Ycf48/Hcf136-like domain-containing protein" evidence="1">
    <location>
        <begin position="18"/>
        <end position="358"/>
    </location>
</feature>
<reference evidence="2 3" key="1">
    <citation type="submission" date="2016-12" db="EMBL/GenBank/DDBJ databases">
        <title>Diversity of luminous bacteria.</title>
        <authorList>
            <person name="Yoshizawa S."/>
            <person name="Kogure K."/>
        </authorList>
    </citation>
    <scope>NUCLEOTIDE SEQUENCE [LARGE SCALE GENOMIC DNA]</scope>
    <source>
        <strain evidence="2 3">SA4-48</strain>
    </source>
</reference>
<feature type="signal peptide" evidence="1">
    <location>
        <begin position="1"/>
        <end position="17"/>
    </location>
</feature>
<organism evidence="2 3">
    <name type="scientific">Psychrosphaera saromensis</name>
    <dbReference type="NCBI Taxonomy" id="716813"/>
    <lineage>
        <taxon>Bacteria</taxon>
        <taxon>Pseudomonadati</taxon>
        <taxon>Pseudomonadota</taxon>
        <taxon>Gammaproteobacteria</taxon>
        <taxon>Alteromonadales</taxon>
        <taxon>Pseudoalteromonadaceae</taxon>
        <taxon>Psychrosphaera</taxon>
    </lineage>
</organism>
<comment type="caution">
    <text evidence="2">The sequence shown here is derived from an EMBL/GenBank/DDBJ whole genome shotgun (WGS) entry which is preliminary data.</text>
</comment>
<dbReference type="PANTHER" id="PTHR47199">
    <property type="entry name" value="PHOTOSYSTEM II STABILITY/ASSEMBLY FACTOR HCF136, CHLOROPLASTIC"/>
    <property type="match status" value="1"/>
</dbReference>
<keyword evidence="3" id="KW-1185">Reference proteome</keyword>
<keyword evidence="1" id="KW-0732">Signal</keyword>
<evidence type="ECO:0000256" key="1">
    <source>
        <dbReference type="SAM" id="SignalP"/>
    </source>
</evidence>
<dbReference type="SUPFAM" id="SSF110296">
    <property type="entry name" value="Oligoxyloglucan reducing end-specific cellobiohydrolase"/>
    <property type="match status" value="1"/>
</dbReference>
<evidence type="ECO:0008006" key="4">
    <source>
        <dbReference type="Google" id="ProtNLM"/>
    </source>
</evidence>
<dbReference type="PANTHER" id="PTHR47199:SF2">
    <property type="entry name" value="PHOTOSYSTEM II STABILITY_ASSEMBLY FACTOR HCF136, CHLOROPLASTIC"/>
    <property type="match status" value="1"/>
</dbReference>
<sequence>MKNVILFSLLMSFGSVAADFVVTTQKISEGNRFQAISIDEKGGLWVSGTNSAVYHSVDSGESWSAVNTPNTSKALQFRDIQVVNDTIILMSAGEGADSKLYMSKNAGESWILTNQGGNKSTFYDCFSMLDDSTGWLYGDSVNEKFSMLKTTDGAKSWKAVTLPFAAQEDEGGFASSGTCLNHNDKGDIAIGTGNAETPRLLIKKADQAWQSIPSPYDGGEAAGIFTVQFDENNLYTFGGSLKTKEAPAVGYKYSLTKSKWMPLPVSPFNGAVYGSAITEKHVLITSPQGIAVMNKSEKYTETSYEDASASRTTTSSKNLLKDNLSWKKLSDLDIWAIACSDSQCWGVGANDVVVTISW</sequence>
<proteinExistence type="predicted"/>
<name>A0A2S7URD5_9GAMM</name>
<dbReference type="InterPro" id="IPR015943">
    <property type="entry name" value="WD40/YVTN_repeat-like_dom_sf"/>
</dbReference>
<protein>
    <recommendedName>
        <fullName evidence="4">Photosynthesis system II assembly factor Ycf48/Hcf136-like domain-containing protein</fullName>
    </recommendedName>
</protein>
<accession>A0A2S7URD5</accession>
<dbReference type="EMBL" id="MSCH01000003">
    <property type="protein sequence ID" value="PQJ52299.1"/>
    <property type="molecule type" value="Genomic_DNA"/>
</dbReference>
<dbReference type="OrthoDB" id="9813892at2"/>
<evidence type="ECO:0000313" key="2">
    <source>
        <dbReference type="EMBL" id="PQJ52299.1"/>
    </source>
</evidence>
<evidence type="ECO:0000313" key="3">
    <source>
        <dbReference type="Proteomes" id="UP000239007"/>
    </source>
</evidence>
<dbReference type="Proteomes" id="UP000239007">
    <property type="component" value="Unassembled WGS sequence"/>
</dbReference>